<dbReference type="InterPro" id="IPR004401">
    <property type="entry name" value="YbaB/EbfC"/>
</dbReference>
<dbReference type="Pfam" id="PF02575">
    <property type="entry name" value="YbaB_DNA_bd"/>
    <property type="match status" value="1"/>
</dbReference>
<organism evidence="3 4">
    <name type="scientific">Papillibacter cinnamivorans DSM 12816</name>
    <dbReference type="NCBI Taxonomy" id="1122930"/>
    <lineage>
        <taxon>Bacteria</taxon>
        <taxon>Bacillati</taxon>
        <taxon>Bacillota</taxon>
        <taxon>Clostridia</taxon>
        <taxon>Eubacteriales</taxon>
        <taxon>Oscillospiraceae</taxon>
        <taxon>Papillibacter</taxon>
    </lineage>
</organism>
<dbReference type="RefSeq" id="WP_084234827.1">
    <property type="nucleotide sequence ID" value="NZ_FWXW01000005.1"/>
</dbReference>
<dbReference type="GO" id="GO:0043590">
    <property type="term" value="C:bacterial nucleoid"/>
    <property type="evidence" value="ECO:0007669"/>
    <property type="project" value="UniProtKB-UniRule"/>
</dbReference>
<dbReference type="NCBIfam" id="TIGR00103">
    <property type="entry name" value="DNA_YbaB_EbfC"/>
    <property type="match status" value="1"/>
</dbReference>
<dbReference type="PANTHER" id="PTHR33449:SF1">
    <property type="entry name" value="NUCLEOID-ASSOCIATED PROTEIN YBAB"/>
    <property type="match status" value="1"/>
</dbReference>
<dbReference type="SUPFAM" id="SSF82607">
    <property type="entry name" value="YbaB-like"/>
    <property type="match status" value="1"/>
</dbReference>
<dbReference type="OrthoDB" id="9795263at2"/>
<evidence type="ECO:0000256" key="1">
    <source>
        <dbReference type="ARBA" id="ARBA00023125"/>
    </source>
</evidence>
<gene>
    <name evidence="3" type="ORF">SAMN02745168_2157</name>
</gene>
<dbReference type="Gene3D" id="3.30.1310.10">
    <property type="entry name" value="Nucleoid-associated protein YbaB-like domain"/>
    <property type="match status" value="1"/>
</dbReference>
<dbReference type="GO" id="GO:0003677">
    <property type="term" value="F:DNA binding"/>
    <property type="evidence" value="ECO:0007669"/>
    <property type="project" value="UniProtKB-UniRule"/>
</dbReference>
<dbReference type="AlphaFoldDB" id="A0A1W2BEV5"/>
<dbReference type="Proteomes" id="UP000192790">
    <property type="component" value="Unassembled WGS sequence"/>
</dbReference>
<name>A0A1W2BEV5_9FIRM</name>
<dbReference type="GO" id="GO:0005829">
    <property type="term" value="C:cytosol"/>
    <property type="evidence" value="ECO:0007669"/>
    <property type="project" value="TreeGrafter"/>
</dbReference>
<evidence type="ECO:0000313" key="4">
    <source>
        <dbReference type="Proteomes" id="UP000192790"/>
    </source>
</evidence>
<protein>
    <recommendedName>
        <fullName evidence="2">Nucleoid-associated protein SAMN02745168_2157</fullName>
    </recommendedName>
</protein>
<keyword evidence="1 2" id="KW-0238">DNA-binding</keyword>
<evidence type="ECO:0000313" key="3">
    <source>
        <dbReference type="EMBL" id="SMC71537.1"/>
    </source>
</evidence>
<proteinExistence type="inferred from homology"/>
<keyword evidence="4" id="KW-1185">Reference proteome</keyword>
<dbReference type="HAMAP" id="MF_00274">
    <property type="entry name" value="DNA_YbaB_EbfC"/>
    <property type="match status" value="1"/>
</dbReference>
<dbReference type="PIRSF" id="PIRSF004555">
    <property type="entry name" value="UCP004555"/>
    <property type="match status" value="1"/>
</dbReference>
<sequence>MAKGFKGGMPMGGGMNMNMLKQAQKMQQDLMREQATLKDKEFSASVGGGAVTARVNGSRELLSIELNPEAVDPEEIELLQDMIVSAVNQALGQAEEAMNSSMKKFTGGMNLGF</sequence>
<comment type="function">
    <text evidence="2">Binds to DNA and alters its conformation. May be involved in regulation of gene expression, nucleoid organization and DNA protection.</text>
</comment>
<comment type="subunit">
    <text evidence="2">Homodimer.</text>
</comment>
<dbReference type="PANTHER" id="PTHR33449">
    <property type="entry name" value="NUCLEOID-ASSOCIATED PROTEIN YBAB"/>
    <property type="match status" value="1"/>
</dbReference>
<keyword evidence="2" id="KW-0963">Cytoplasm</keyword>
<reference evidence="3 4" key="1">
    <citation type="submission" date="2017-04" db="EMBL/GenBank/DDBJ databases">
        <authorList>
            <person name="Afonso C.L."/>
            <person name="Miller P.J."/>
            <person name="Scott M.A."/>
            <person name="Spackman E."/>
            <person name="Goraichik I."/>
            <person name="Dimitrov K.M."/>
            <person name="Suarez D.L."/>
            <person name="Swayne D.E."/>
        </authorList>
    </citation>
    <scope>NUCLEOTIDE SEQUENCE [LARGE SCALE GENOMIC DNA]</scope>
    <source>
        <strain evidence="3 4">DSM 12816</strain>
    </source>
</reference>
<evidence type="ECO:0000256" key="2">
    <source>
        <dbReference type="HAMAP-Rule" id="MF_00274"/>
    </source>
</evidence>
<dbReference type="STRING" id="1122930.SAMN02745168_2157"/>
<accession>A0A1W2BEV5</accession>
<comment type="subcellular location">
    <subcellularLocation>
        <location evidence="2">Cytoplasm</location>
        <location evidence="2">Nucleoid</location>
    </subcellularLocation>
</comment>
<dbReference type="InterPro" id="IPR036894">
    <property type="entry name" value="YbaB-like_sf"/>
</dbReference>
<dbReference type="EMBL" id="FWXW01000005">
    <property type="protein sequence ID" value="SMC71537.1"/>
    <property type="molecule type" value="Genomic_DNA"/>
</dbReference>
<comment type="similarity">
    <text evidence="2">Belongs to the YbaB/EbfC family.</text>
</comment>